<name>A0ABT9VSQ0_9BACI</name>
<feature type="transmembrane region" description="Helical" evidence="1">
    <location>
        <begin position="35"/>
        <end position="55"/>
    </location>
</feature>
<comment type="caution">
    <text evidence="2">The sequence shown here is derived from an EMBL/GenBank/DDBJ whole genome shotgun (WGS) entry which is preliminary data.</text>
</comment>
<protein>
    <submittedName>
        <fullName evidence="2">Uncharacterized protein</fullName>
    </submittedName>
</protein>
<sequence length="107" mass="12067">MEQEQTIKNNSAIFQILAIGILFSLLLIITNNIRMTFNLSAMVGGLTYAAAFEGLRRAYKHYKDGKQIIRALRVAFSWNVVGLIISYAGEKAVAYVLEHHMSTLAFW</sequence>
<evidence type="ECO:0000256" key="1">
    <source>
        <dbReference type="SAM" id="Phobius"/>
    </source>
</evidence>
<proteinExistence type="predicted"/>
<feature type="transmembrane region" description="Helical" evidence="1">
    <location>
        <begin position="12"/>
        <end position="29"/>
    </location>
</feature>
<evidence type="ECO:0000313" key="2">
    <source>
        <dbReference type="EMBL" id="MDQ0164008.1"/>
    </source>
</evidence>
<dbReference type="Proteomes" id="UP001225646">
    <property type="component" value="Unassembled WGS sequence"/>
</dbReference>
<keyword evidence="1" id="KW-0812">Transmembrane</keyword>
<dbReference type="EMBL" id="JAUSTR010000037">
    <property type="protein sequence ID" value="MDQ0164008.1"/>
    <property type="molecule type" value="Genomic_DNA"/>
</dbReference>
<keyword evidence="3" id="KW-1185">Reference proteome</keyword>
<feature type="transmembrane region" description="Helical" evidence="1">
    <location>
        <begin position="76"/>
        <end position="97"/>
    </location>
</feature>
<keyword evidence="1" id="KW-0472">Membrane</keyword>
<accession>A0ABT9VSQ0</accession>
<gene>
    <name evidence="2" type="ORF">J2S06_003152</name>
</gene>
<keyword evidence="1" id="KW-1133">Transmembrane helix</keyword>
<organism evidence="2 3">
    <name type="scientific">Aeribacillus alveayuensis</name>
    <dbReference type="NCBI Taxonomy" id="279215"/>
    <lineage>
        <taxon>Bacteria</taxon>
        <taxon>Bacillati</taxon>
        <taxon>Bacillota</taxon>
        <taxon>Bacilli</taxon>
        <taxon>Bacillales</taxon>
        <taxon>Bacillaceae</taxon>
        <taxon>Aeribacillus</taxon>
    </lineage>
</organism>
<dbReference type="RefSeq" id="WP_419152904.1">
    <property type="nucleotide sequence ID" value="NZ_JAUSTR010000037.1"/>
</dbReference>
<reference evidence="2 3" key="1">
    <citation type="submission" date="2023-07" db="EMBL/GenBank/DDBJ databases">
        <title>Genomic Encyclopedia of Type Strains, Phase IV (KMG-IV): sequencing the most valuable type-strain genomes for metagenomic binning, comparative biology and taxonomic classification.</title>
        <authorList>
            <person name="Goeker M."/>
        </authorList>
    </citation>
    <scope>NUCLEOTIDE SEQUENCE [LARGE SCALE GENOMIC DNA]</scope>
    <source>
        <strain evidence="2 3">DSM 19092</strain>
    </source>
</reference>
<evidence type="ECO:0000313" key="3">
    <source>
        <dbReference type="Proteomes" id="UP001225646"/>
    </source>
</evidence>